<feature type="compositionally biased region" description="Basic residues" evidence="1">
    <location>
        <begin position="193"/>
        <end position="203"/>
    </location>
</feature>
<feature type="compositionally biased region" description="Low complexity" evidence="1">
    <location>
        <begin position="150"/>
        <end position="161"/>
    </location>
</feature>
<evidence type="ECO:0008006" key="4">
    <source>
        <dbReference type="Google" id="ProtNLM"/>
    </source>
</evidence>
<feature type="compositionally biased region" description="Basic and acidic residues" evidence="1">
    <location>
        <begin position="551"/>
        <end position="580"/>
    </location>
</feature>
<sequence length="983" mass="109021">MVTRIEPDVISSTVVVQEKSELLESNTPSLSPLENSGIKANLESVAEAPRNEKELSLEDTCSNELKQISPAKQNKININLKTQILAPTSVLRPESVSKVSASVEKRTYSRSSRPCNKKLESSSSDPSKMKADTSNPDCDDKLSTLKEPCSPLSSVSNDSLSEGVTIRRKKDKKGRKRESSVSSLSVSSDDLRSKHKRSRKKKKDSPVERRKREKGRKLKDLRKRSPSRSRSPHKTSRRRDRSPKSYRKRRRTYSRSPSPLCNRRFSRKRSRSPRRRSRSKSPVYSRTRKAQSPTDHRRRKSRSKSPFINEICRLKKQWEKEDEAKKGRYGQVQPKGFLSHIPSWAQEANSTTIVSNMAAISVSVESVQVHSASFSFGNAVDVCPPAFPIGLSPGCAPLSLGAHFGLPDYSIHPNENLYPMTVPATPVLTPGSVVDPPSTHDQGTCEVQPHPQICASQPQTVLALPPIPGIVSSSETTSTNPPTSMLRKQLDILMSSVAPTLSDPVTSLGNNSTVQITHQPKEESISVPEKQSSEETGNNIVPPPSPPLEHGAGKECTRSVENEHKVPLGSEKNTENEKPRNTLNSAGNLSSDKDSLGIHEVEEYDSDVIIEDPPPKAPVELVCLSADEMDNKCPLYDLDKELNKIDEDAKELNQLEKGGEATTEHTEKLLRRKRKRKKKSKSKESSREKAKNAEMKCNESPVVDLVEDSTEISDDNSDSMILRECREMIDSLRIGRFVFINDDDNDDKTIDEAAAAGPEDSNSVLYSSGVQFSYTKRPPPNQEPRTKNISTNTPIRLLIDVCCGNEDNVAQNDFGVQVTSKCHGCIEKKDVIRELNTQLLALKKERDHLLSLVCNIGSSSQIIPGLDIPLEPQTDAAKGNSTSVKQSPNSHLANTRAVVNSMQSESNSWCLPNVRSTAVTPQDMQASSSCEPYLKERTMSVVSRIHEITTPPVFYDYNHSSPVPTEVLYTGINEYLSSKRPFQ</sequence>
<feature type="compositionally biased region" description="Polar residues" evidence="1">
    <location>
        <begin position="503"/>
        <end position="518"/>
    </location>
</feature>
<feature type="compositionally biased region" description="Basic residues" evidence="1">
    <location>
        <begin position="670"/>
        <end position="681"/>
    </location>
</feature>
<feature type="compositionally biased region" description="Basic and acidic residues" evidence="1">
    <location>
        <begin position="682"/>
        <end position="697"/>
    </location>
</feature>
<dbReference type="Proteomes" id="UP001075354">
    <property type="component" value="Chromosome 11"/>
</dbReference>
<dbReference type="EMBL" id="JAPTSV010000011">
    <property type="protein sequence ID" value="KAJ1522972.1"/>
    <property type="molecule type" value="Genomic_DNA"/>
</dbReference>
<evidence type="ECO:0000313" key="2">
    <source>
        <dbReference type="EMBL" id="KAJ1522972.1"/>
    </source>
</evidence>
<feature type="compositionally biased region" description="Basic and acidic residues" evidence="1">
    <location>
        <begin position="591"/>
        <end position="601"/>
    </location>
</feature>
<proteinExistence type="predicted"/>
<feature type="compositionally biased region" description="Polar residues" evidence="1">
    <location>
        <begin position="581"/>
        <end position="590"/>
    </location>
</feature>
<evidence type="ECO:0000313" key="3">
    <source>
        <dbReference type="Proteomes" id="UP001075354"/>
    </source>
</evidence>
<reference evidence="2" key="1">
    <citation type="submission" date="2022-12" db="EMBL/GenBank/DDBJ databases">
        <title>Chromosome-level genome assembly of the bean flower thrips Megalurothrips usitatus.</title>
        <authorList>
            <person name="Ma L."/>
            <person name="Liu Q."/>
            <person name="Li H."/>
            <person name="Cai W."/>
        </authorList>
    </citation>
    <scope>NUCLEOTIDE SEQUENCE</scope>
    <source>
        <strain evidence="2">Cailab_2022a</strain>
    </source>
</reference>
<keyword evidence="3" id="KW-1185">Reference proteome</keyword>
<feature type="compositionally biased region" description="Basic and acidic residues" evidence="1">
    <location>
        <begin position="653"/>
        <end position="669"/>
    </location>
</feature>
<name>A0AAV7XEG7_9NEOP</name>
<feature type="region of interest" description="Disordered" evidence="1">
    <location>
        <begin position="92"/>
        <end position="306"/>
    </location>
</feature>
<feature type="compositionally biased region" description="Basic residues" evidence="1">
    <location>
        <begin position="211"/>
        <end position="253"/>
    </location>
</feature>
<dbReference type="AlphaFoldDB" id="A0AAV7XEG7"/>
<feature type="compositionally biased region" description="Basic residues" evidence="1">
    <location>
        <begin position="264"/>
        <end position="279"/>
    </location>
</feature>
<evidence type="ECO:0000256" key="1">
    <source>
        <dbReference type="SAM" id="MobiDB-lite"/>
    </source>
</evidence>
<feature type="region of interest" description="Disordered" evidence="1">
    <location>
        <begin position="653"/>
        <end position="697"/>
    </location>
</feature>
<organism evidence="2 3">
    <name type="scientific">Megalurothrips usitatus</name>
    <name type="common">bean blossom thrips</name>
    <dbReference type="NCBI Taxonomy" id="439358"/>
    <lineage>
        <taxon>Eukaryota</taxon>
        <taxon>Metazoa</taxon>
        <taxon>Ecdysozoa</taxon>
        <taxon>Arthropoda</taxon>
        <taxon>Hexapoda</taxon>
        <taxon>Insecta</taxon>
        <taxon>Pterygota</taxon>
        <taxon>Neoptera</taxon>
        <taxon>Paraneoptera</taxon>
        <taxon>Thysanoptera</taxon>
        <taxon>Terebrantia</taxon>
        <taxon>Thripoidea</taxon>
        <taxon>Thripidae</taxon>
        <taxon>Megalurothrips</taxon>
    </lineage>
</organism>
<feature type="region of interest" description="Disordered" evidence="1">
    <location>
        <begin position="503"/>
        <end position="613"/>
    </location>
</feature>
<feature type="compositionally biased region" description="Polar residues" evidence="1">
    <location>
        <begin position="121"/>
        <end position="136"/>
    </location>
</feature>
<protein>
    <recommendedName>
        <fullName evidence="4">Serine/arginine repetitive matrix protein 2-like</fullName>
    </recommendedName>
</protein>
<accession>A0AAV7XEG7</accession>
<gene>
    <name evidence="2" type="ORF">ONE63_002109</name>
</gene>
<feature type="compositionally biased region" description="Basic residues" evidence="1">
    <location>
        <begin position="166"/>
        <end position="176"/>
    </location>
</feature>
<comment type="caution">
    <text evidence="2">The sequence shown here is derived from an EMBL/GenBank/DDBJ whole genome shotgun (WGS) entry which is preliminary data.</text>
</comment>